<proteinExistence type="predicted"/>
<dbReference type="AlphaFoldDB" id="A0A0C1EF17"/>
<gene>
    <name evidence="1" type="ORF">DB43_DS00400</name>
</gene>
<dbReference type="PATRIC" id="fig|83552.4.peg.213"/>
<name>A0A0C1EF17_9BACT</name>
<comment type="caution">
    <text evidence="1">The sequence shown here is derived from an EMBL/GenBank/DDBJ whole genome shotgun (WGS) entry which is preliminary data.</text>
</comment>
<dbReference type="EMBL" id="JSAM01000013">
    <property type="protein sequence ID" value="KIA78613.1"/>
    <property type="molecule type" value="Genomic_DNA"/>
</dbReference>
<protein>
    <submittedName>
        <fullName evidence="1">Uncharacterized protein</fullName>
    </submittedName>
</protein>
<organism evidence="1 2">
    <name type="scientific">Parachlamydia acanthamoebae</name>
    <dbReference type="NCBI Taxonomy" id="83552"/>
    <lineage>
        <taxon>Bacteria</taxon>
        <taxon>Pseudomonadati</taxon>
        <taxon>Chlamydiota</taxon>
        <taxon>Chlamydiia</taxon>
        <taxon>Parachlamydiales</taxon>
        <taxon>Parachlamydiaceae</taxon>
        <taxon>Parachlamydia</taxon>
    </lineage>
</organism>
<dbReference type="Proteomes" id="UP000031307">
    <property type="component" value="Unassembled WGS sequence"/>
</dbReference>
<evidence type="ECO:0000313" key="2">
    <source>
        <dbReference type="Proteomes" id="UP000031307"/>
    </source>
</evidence>
<sequence>MIRINVKKEKNTVFAPPILALTFAFEKKEKEEFESRTHLSSERRLKGNLMKRIE</sequence>
<evidence type="ECO:0000313" key="1">
    <source>
        <dbReference type="EMBL" id="KIA78613.1"/>
    </source>
</evidence>
<accession>A0A0C1EF17</accession>
<reference evidence="1 2" key="1">
    <citation type="journal article" date="2014" name="Mol. Biol. Evol.">
        <title>Massive expansion of Ubiquitination-related gene families within the Chlamydiae.</title>
        <authorList>
            <person name="Domman D."/>
            <person name="Collingro A."/>
            <person name="Lagkouvardos I."/>
            <person name="Gehre L."/>
            <person name="Weinmaier T."/>
            <person name="Rattei T."/>
            <person name="Subtil A."/>
            <person name="Horn M."/>
        </authorList>
    </citation>
    <scope>NUCLEOTIDE SEQUENCE [LARGE SCALE GENOMIC DNA]</scope>
    <source>
        <strain evidence="1 2">OEW1</strain>
    </source>
</reference>